<evidence type="ECO:0000256" key="1">
    <source>
        <dbReference type="ARBA" id="ARBA00023015"/>
    </source>
</evidence>
<keyword evidence="6" id="KW-1185">Reference proteome</keyword>
<dbReference type="Pfam" id="PF07729">
    <property type="entry name" value="FCD"/>
    <property type="match status" value="1"/>
</dbReference>
<feature type="domain" description="HTH gntR-type" evidence="4">
    <location>
        <begin position="17"/>
        <end position="84"/>
    </location>
</feature>
<reference evidence="6" key="1">
    <citation type="journal article" date="2019" name="Int. J. Syst. Evol. Microbiol.">
        <title>The Global Catalogue of Microorganisms (GCM) 10K type strain sequencing project: providing services to taxonomists for standard genome sequencing and annotation.</title>
        <authorList>
            <consortium name="The Broad Institute Genomics Platform"/>
            <consortium name="The Broad Institute Genome Sequencing Center for Infectious Disease"/>
            <person name="Wu L."/>
            <person name="Ma J."/>
        </authorList>
    </citation>
    <scope>NUCLEOTIDE SEQUENCE [LARGE SCALE GENOMIC DNA]</scope>
    <source>
        <strain evidence="6">KCTC 42282</strain>
    </source>
</reference>
<dbReference type="PROSITE" id="PS50949">
    <property type="entry name" value="HTH_GNTR"/>
    <property type="match status" value="1"/>
</dbReference>
<dbReference type="InterPro" id="IPR036390">
    <property type="entry name" value="WH_DNA-bd_sf"/>
</dbReference>
<dbReference type="PANTHER" id="PTHR43537:SF5">
    <property type="entry name" value="UXU OPERON TRANSCRIPTIONAL REGULATOR"/>
    <property type="match status" value="1"/>
</dbReference>
<dbReference type="InterPro" id="IPR000524">
    <property type="entry name" value="Tscrpt_reg_HTH_GntR"/>
</dbReference>
<dbReference type="InterPro" id="IPR036388">
    <property type="entry name" value="WH-like_DNA-bd_sf"/>
</dbReference>
<keyword evidence="2" id="KW-0238">DNA-binding</keyword>
<keyword evidence="3" id="KW-0804">Transcription</keyword>
<dbReference type="Gene3D" id="1.10.10.10">
    <property type="entry name" value="Winged helix-like DNA-binding domain superfamily/Winged helix DNA-binding domain"/>
    <property type="match status" value="1"/>
</dbReference>
<dbReference type="InterPro" id="IPR011711">
    <property type="entry name" value="GntR_C"/>
</dbReference>
<dbReference type="EMBL" id="JBHRYC010000023">
    <property type="protein sequence ID" value="MFC3636496.1"/>
    <property type="molecule type" value="Genomic_DNA"/>
</dbReference>
<dbReference type="SMART" id="SM00895">
    <property type="entry name" value="FCD"/>
    <property type="match status" value="1"/>
</dbReference>
<name>A0ABV7UD00_9HYPH</name>
<protein>
    <submittedName>
        <fullName evidence="5">GntR family transcriptional regulator</fullName>
    </submittedName>
</protein>
<dbReference type="SMART" id="SM00345">
    <property type="entry name" value="HTH_GNTR"/>
    <property type="match status" value="1"/>
</dbReference>
<sequence>MANAPSHTGAPAAHTAAGFRESLFSAIVRGLYEGRYAPGQRLVEADLTAEYGVSRGPVRETLSRLAAEGIVTLSPGRGAAIRKLAWREAIDLLELLEALVGLAAAGAARRAASDAAGAARLEAAANQLAAFDHAALTPGYALARDRFYGALVDLANNAELARVMPRVQSHLLRIQFRVQVARYDELRHQDYAVIARAVLAGDAQNARAVTQQHFRRMIDVMHESRPEA</sequence>
<dbReference type="PANTHER" id="PTHR43537">
    <property type="entry name" value="TRANSCRIPTIONAL REGULATOR, GNTR FAMILY"/>
    <property type="match status" value="1"/>
</dbReference>
<dbReference type="CDD" id="cd07377">
    <property type="entry name" value="WHTH_GntR"/>
    <property type="match status" value="1"/>
</dbReference>
<proteinExistence type="predicted"/>
<keyword evidence="1" id="KW-0805">Transcription regulation</keyword>
<evidence type="ECO:0000313" key="6">
    <source>
        <dbReference type="Proteomes" id="UP001595704"/>
    </source>
</evidence>
<evidence type="ECO:0000256" key="2">
    <source>
        <dbReference type="ARBA" id="ARBA00023125"/>
    </source>
</evidence>
<accession>A0ABV7UD00</accession>
<gene>
    <name evidence="5" type="ORF">ACFONL_03725</name>
</gene>
<dbReference type="RefSeq" id="WP_191317436.1">
    <property type="nucleotide sequence ID" value="NZ_BNCG01000001.1"/>
</dbReference>
<dbReference type="SUPFAM" id="SSF48008">
    <property type="entry name" value="GntR ligand-binding domain-like"/>
    <property type="match status" value="1"/>
</dbReference>
<organism evidence="5 6">
    <name type="scientific">Camelimonas fluminis</name>
    <dbReference type="NCBI Taxonomy" id="1576911"/>
    <lineage>
        <taxon>Bacteria</taxon>
        <taxon>Pseudomonadati</taxon>
        <taxon>Pseudomonadota</taxon>
        <taxon>Alphaproteobacteria</taxon>
        <taxon>Hyphomicrobiales</taxon>
        <taxon>Chelatococcaceae</taxon>
        <taxon>Camelimonas</taxon>
    </lineage>
</organism>
<evidence type="ECO:0000256" key="3">
    <source>
        <dbReference type="ARBA" id="ARBA00023163"/>
    </source>
</evidence>
<dbReference type="Pfam" id="PF00392">
    <property type="entry name" value="GntR"/>
    <property type="match status" value="1"/>
</dbReference>
<dbReference type="Proteomes" id="UP001595704">
    <property type="component" value="Unassembled WGS sequence"/>
</dbReference>
<evidence type="ECO:0000313" key="5">
    <source>
        <dbReference type="EMBL" id="MFC3636496.1"/>
    </source>
</evidence>
<dbReference type="Gene3D" id="1.20.120.530">
    <property type="entry name" value="GntR ligand-binding domain-like"/>
    <property type="match status" value="1"/>
</dbReference>
<comment type="caution">
    <text evidence="5">The sequence shown here is derived from an EMBL/GenBank/DDBJ whole genome shotgun (WGS) entry which is preliminary data.</text>
</comment>
<dbReference type="SUPFAM" id="SSF46785">
    <property type="entry name" value="Winged helix' DNA-binding domain"/>
    <property type="match status" value="1"/>
</dbReference>
<evidence type="ECO:0000259" key="4">
    <source>
        <dbReference type="PROSITE" id="PS50949"/>
    </source>
</evidence>
<dbReference type="InterPro" id="IPR008920">
    <property type="entry name" value="TF_FadR/GntR_C"/>
</dbReference>